<dbReference type="GO" id="GO:0006835">
    <property type="term" value="P:dicarboxylic acid transport"/>
    <property type="evidence" value="ECO:0007669"/>
    <property type="project" value="TreeGrafter"/>
</dbReference>
<dbReference type="GO" id="GO:0005886">
    <property type="term" value="C:plasma membrane"/>
    <property type="evidence" value="ECO:0007669"/>
    <property type="project" value="UniProtKB-SubCell"/>
</dbReference>
<keyword evidence="5" id="KW-0769">Symport</keyword>
<dbReference type="PANTHER" id="PTHR42865">
    <property type="entry name" value="PROTON/GLUTAMATE-ASPARTATE SYMPORTER"/>
    <property type="match status" value="1"/>
</dbReference>
<dbReference type="FunFam" id="1.10.3860.10:FF:000001">
    <property type="entry name" value="C4-dicarboxylate transport protein"/>
    <property type="match status" value="1"/>
</dbReference>
<dbReference type="EMBL" id="QKLW01000003">
    <property type="protein sequence ID" value="PYF82186.1"/>
    <property type="molecule type" value="Genomic_DNA"/>
</dbReference>
<dbReference type="Proteomes" id="UP000247551">
    <property type="component" value="Unassembled WGS sequence"/>
</dbReference>
<feature type="transmembrane region" description="Helical" evidence="8">
    <location>
        <begin position="150"/>
        <end position="168"/>
    </location>
</feature>
<feature type="transmembrane region" description="Helical" evidence="8">
    <location>
        <begin position="189"/>
        <end position="209"/>
    </location>
</feature>
<dbReference type="SUPFAM" id="SSF118215">
    <property type="entry name" value="Proton glutamate symport protein"/>
    <property type="match status" value="1"/>
</dbReference>
<dbReference type="Pfam" id="PF00375">
    <property type="entry name" value="SDF"/>
    <property type="match status" value="1"/>
</dbReference>
<feature type="transmembrane region" description="Helical" evidence="8">
    <location>
        <begin position="262"/>
        <end position="282"/>
    </location>
</feature>
<dbReference type="InterPro" id="IPR036458">
    <property type="entry name" value="Na:dicarbo_symporter_sf"/>
</dbReference>
<organism evidence="9 10">
    <name type="scientific">Marinomonas alcarazii</name>
    <dbReference type="NCBI Taxonomy" id="491949"/>
    <lineage>
        <taxon>Bacteria</taxon>
        <taxon>Pseudomonadati</taxon>
        <taxon>Pseudomonadota</taxon>
        <taxon>Gammaproteobacteria</taxon>
        <taxon>Oceanospirillales</taxon>
        <taxon>Oceanospirillaceae</taxon>
        <taxon>Marinomonas</taxon>
    </lineage>
</organism>
<evidence type="ECO:0000256" key="7">
    <source>
        <dbReference type="ARBA" id="ARBA00023136"/>
    </source>
</evidence>
<evidence type="ECO:0000256" key="4">
    <source>
        <dbReference type="ARBA" id="ARBA00022692"/>
    </source>
</evidence>
<dbReference type="Gene3D" id="1.10.3860.10">
    <property type="entry name" value="Sodium:dicarboxylate symporter"/>
    <property type="match status" value="1"/>
</dbReference>
<evidence type="ECO:0000256" key="5">
    <source>
        <dbReference type="ARBA" id="ARBA00022847"/>
    </source>
</evidence>
<keyword evidence="10" id="KW-1185">Reference proteome</keyword>
<feature type="transmembrane region" description="Helical" evidence="8">
    <location>
        <begin position="329"/>
        <end position="348"/>
    </location>
</feature>
<feature type="transmembrane region" description="Helical" evidence="8">
    <location>
        <begin position="215"/>
        <end position="242"/>
    </location>
</feature>
<reference evidence="9 10" key="1">
    <citation type="submission" date="2018-06" db="EMBL/GenBank/DDBJ databases">
        <title>Genomic Encyclopedia of Type Strains, Phase III (KMG-III): the genomes of soil and plant-associated and newly described type strains.</title>
        <authorList>
            <person name="Whitman W."/>
        </authorList>
    </citation>
    <scope>NUCLEOTIDE SEQUENCE [LARGE SCALE GENOMIC DNA]</scope>
    <source>
        <strain evidence="9 10">CECT 7730</strain>
    </source>
</reference>
<dbReference type="PRINTS" id="PR00173">
    <property type="entry name" value="EDTRNSPORT"/>
</dbReference>
<keyword evidence="4 8" id="KW-0812">Transmembrane</keyword>
<dbReference type="InterPro" id="IPR001991">
    <property type="entry name" value="Na-dicarboxylate_symporter"/>
</dbReference>
<feature type="transmembrane region" description="Helical" evidence="8">
    <location>
        <begin position="354"/>
        <end position="376"/>
    </location>
</feature>
<feature type="transmembrane region" description="Helical" evidence="8">
    <location>
        <begin position="48"/>
        <end position="74"/>
    </location>
</feature>
<sequence length="429" mass="45320">MNTTYKVLLGMVLGIIVGLVLNLTGLNADGTWANSYLTDGMFKVVGTMFVNALKMLVVPLVFFSLVCGVCGIGDIRLLGRIGSKSFFLYLVTTAIAIAAALIIATGFGIGEGMNAESSSSFTGKASPPLSTVLINIIPSNPISAMAEGDMLPVIFFSIMFGVSILMVGKKATVVSDFIEALNEIMMKMVNIIMAVAPYAVFCLIARAIADLGMDLLAQLLGYVLVLIGVLLFHLFVTLQLILKVLSGLNPITFMKKMRNTQVFAFSTSSSNATIPVTLRTVTQRMGVKNSVASFTVPFGATINMDGTAIMQGVATVFIANIYNVELGMMGYLTVILMSVLASIGTAGVPGVGLIMLSMVFAQVGLPIEGIGLILGVDRLLDMIRTAVNVSGDAVVSIVVAKSEGQLDENVYNDPDAGNLSDLHLEKKQA</sequence>
<evidence type="ECO:0000256" key="8">
    <source>
        <dbReference type="SAM" id="Phobius"/>
    </source>
</evidence>
<keyword evidence="7 8" id="KW-0472">Membrane</keyword>
<keyword evidence="6 8" id="KW-1133">Transmembrane helix</keyword>
<evidence type="ECO:0000256" key="2">
    <source>
        <dbReference type="ARBA" id="ARBA00022448"/>
    </source>
</evidence>
<evidence type="ECO:0000256" key="3">
    <source>
        <dbReference type="ARBA" id="ARBA00022475"/>
    </source>
</evidence>
<evidence type="ECO:0000256" key="6">
    <source>
        <dbReference type="ARBA" id="ARBA00022989"/>
    </source>
</evidence>
<dbReference type="GO" id="GO:0015293">
    <property type="term" value="F:symporter activity"/>
    <property type="evidence" value="ECO:0007669"/>
    <property type="project" value="UniProtKB-KW"/>
</dbReference>
<proteinExistence type="predicted"/>
<evidence type="ECO:0000313" key="10">
    <source>
        <dbReference type="Proteomes" id="UP000247551"/>
    </source>
</evidence>
<feature type="transmembrane region" description="Helical" evidence="8">
    <location>
        <begin position="86"/>
        <end position="109"/>
    </location>
</feature>
<dbReference type="AlphaFoldDB" id="A0A318UZV0"/>
<dbReference type="RefSeq" id="WP_110574512.1">
    <property type="nucleotide sequence ID" value="NZ_QKLW01000003.1"/>
</dbReference>
<keyword evidence="2" id="KW-0813">Transport</keyword>
<name>A0A318UZV0_9GAMM</name>
<keyword evidence="3" id="KW-1003">Cell membrane</keyword>
<feature type="transmembrane region" description="Helical" evidence="8">
    <location>
        <begin position="302"/>
        <end position="322"/>
    </location>
</feature>
<dbReference type="PANTHER" id="PTHR42865:SF7">
    <property type="entry name" value="PROTON_GLUTAMATE-ASPARTATE SYMPORTER"/>
    <property type="match status" value="1"/>
</dbReference>
<protein>
    <submittedName>
        <fullName evidence="9">Na+/H+-dicarboxylate symporter</fullName>
    </submittedName>
</protein>
<comment type="subcellular location">
    <subcellularLocation>
        <location evidence="1">Cell membrane</location>
        <topology evidence="1">Multi-pass membrane protein</topology>
    </subcellularLocation>
</comment>
<evidence type="ECO:0000313" key="9">
    <source>
        <dbReference type="EMBL" id="PYF82186.1"/>
    </source>
</evidence>
<comment type="caution">
    <text evidence="9">The sequence shown here is derived from an EMBL/GenBank/DDBJ whole genome shotgun (WGS) entry which is preliminary data.</text>
</comment>
<evidence type="ECO:0000256" key="1">
    <source>
        <dbReference type="ARBA" id="ARBA00004651"/>
    </source>
</evidence>
<accession>A0A318UZV0</accession>
<feature type="transmembrane region" description="Helical" evidence="8">
    <location>
        <begin position="7"/>
        <end position="28"/>
    </location>
</feature>
<gene>
    <name evidence="9" type="ORF">DFP75_10312</name>
</gene>